<evidence type="ECO:0000256" key="1">
    <source>
        <dbReference type="SAM" id="MobiDB-lite"/>
    </source>
</evidence>
<dbReference type="Pfam" id="PF11836">
    <property type="entry name" value="Phage_TAC_11"/>
    <property type="match status" value="1"/>
</dbReference>
<gene>
    <name evidence="2" type="ORF">SAMN05877838_2366</name>
</gene>
<accession>A0A286IBS4</accession>
<dbReference type="EMBL" id="OCPC01000003">
    <property type="protein sequence ID" value="SOE17467.1"/>
    <property type="molecule type" value="Genomic_DNA"/>
</dbReference>
<dbReference type="AlphaFoldDB" id="A0A286IBS4"/>
<evidence type="ECO:0000313" key="3">
    <source>
        <dbReference type="Proteomes" id="UP000219465"/>
    </source>
</evidence>
<name>A0A286IBS4_9HYPH</name>
<feature type="compositionally biased region" description="Pro residues" evidence="1">
    <location>
        <begin position="126"/>
        <end position="137"/>
    </location>
</feature>
<dbReference type="Proteomes" id="UP000219465">
    <property type="component" value="Unassembled WGS sequence"/>
</dbReference>
<dbReference type="RefSeq" id="WP_097107963.1">
    <property type="nucleotide sequence ID" value="NZ_OCPC01000003.1"/>
</dbReference>
<dbReference type="OrthoDB" id="7206814at2"/>
<sequence>MKIYPNRHRGEIAAKFDGETRLMCLTLGALAELESAFDVANLGELAGRFEAGQLSAGDIIRIVGAGLRGAGNRLSDDDVAEMSTEDGAAGFARIATELLWVSFGSAEAAGHAPQISDREGRAPDRPGNPPGPQVAGR</sequence>
<feature type="region of interest" description="Disordered" evidence="1">
    <location>
        <begin position="110"/>
        <end position="137"/>
    </location>
</feature>
<keyword evidence="3" id="KW-1185">Reference proteome</keyword>
<organism evidence="2 3">
    <name type="scientific">Hoeflea halophila</name>
    <dbReference type="NCBI Taxonomy" id="714899"/>
    <lineage>
        <taxon>Bacteria</taxon>
        <taxon>Pseudomonadati</taxon>
        <taxon>Pseudomonadota</taxon>
        <taxon>Alphaproteobacteria</taxon>
        <taxon>Hyphomicrobiales</taxon>
        <taxon>Rhizobiaceae</taxon>
        <taxon>Hoeflea</taxon>
    </lineage>
</organism>
<proteinExistence type="predicted"/>
<evidence type="ECO:0000313" key="2">
    <source>
        <dbReference type="EMBL" id="SOE17467.1"/>
    </source>
</evidence>
<dbReference type="InterPro" id="IPR021791">
    <property type="entry name" value="Phage_TAC_11"/>
</dbReference>
<reference evidence="3" key="1">
    <citation type="submission" date="2017-08" db="EMBL/GenBank/DDBJ databases">
        <authorList>
            <person name="Varghese N."/>
            <person name="Submissions S."/>
        </authorList>
    </citation>
    <scope>NUCLEOTIDE SEQUENCE [LARGE SCALE GENOMIC DNA]</scope>
    <source>
        <strain evidence="3">KCTC 23107</strain>
    </source>
</reference>
<protein>
    <submittedName>
        <fullName evidence="2">Tail tube GTA-gp10-like protein</fullName>
    </submittedName>
</protein>